<dbReference type="InterPro" id="IPR015943">
    <property type="entry name" value="WD40/YVTN_repeat-like_dom_sf"/>
</dbReference>
<dbReference type="SUPFAM" id="SSF50969">
    <property type="entry name" value="YVTN repeat-like/Quinoprotein amine dehydrogenase"/>
    <property type="match status" value="1"/>
</dbReference>
<evidence type="ECO:0000313" key="1">
    <source>
        <dbReference type="EMBL" id="KAK7087206.1"/>
    </source>
</evidence>
<keyword evidence="2" id="KW-1185">Reference proteome</keyword>
<proteinExistence type="predicted"/>
<comment type="caution">
    <text evidence="1">The sequence shown here is derived from an EMBL/GenBank/DDBJ whole genome shotgun (WGS) entry which is preliminary data.</text>
</comment>
<dbReference type="AlphaFoldDB" id="A0AAN9AHT7"/>
<reference evidence="1 2" key="1">
    <citation type="submission" date="2024-02" db="EMBL/GenBank/DDBJ databases">
        <title>Chromosome-scale genome assembly of the rough periwinkle Littorina saxatilis.</title>
        <authorList>
            <person name="De Jode A."/>
            <person name="Faria R."/>
            <person name="Formenti G."/>
            <person name="Sims Y."/>
            <person name="Smith T.P."/>
            <person name="Tracey A."/>
            <person name="Wood J.M.D."/>
            <person name="Zagrodzka Z.B."/>
            <person name="Johannesson K."/>
            <person name="Butlin R.K."/>
            <person name="Leder E.H."/>
        </authorList>
    </citation>
    <scope>NUCLEOTIDE SEQUENCE [LARGE SCALE GENOMIC DNA]</scope>
    <source>
        <strain evidence="1">Snail1</strain>
        <tissue evidence="1">Muscle</tissue>
    </source>
</reference>
<organism evidence="1 2">
    <name type="scientific">Littorina saxatilis</name>
    <dbReference type="NCBI Taxonomy" id="31220"/>
    <lineage>
        <taxon>Eukaryota</taxon>
        <taxon>Metazoa</taxon>
        <taxon>Spiralia</taxon>
        <taxon>Lophotrochozoa</taxon>
        <taxon>Mollusca</taxon>
        <taxon>Gastropoda</taxon>
        <taxon>Caenogastropoda</taxon>
        <taxon>Littorinimorpha</taxon>
        <taxon>Littorinoidea</taxon>
        <taxon>Littorinidae</taxon>
        <taxon>Littorina</taxon>
    </lineage>
</organism>
<dbReference type="EMBL" id="JBAMIC010004070">
    <property type="protein sequence ID" value="KAK7087206.1"/>
    <property type="molecule type" value="Genomic_DNA"/>
</dbReference>
<dbReference type="Proteomes" id="UP001374579">
    <property type="component" value="Unassembled WGS sequence"/>
</dbReference>
<dbReference type="InterPro" id="IPR011044">
    <property type="entry name" value="Quino_amine_DH_bsu"/>
</dbReference>
<accession>A0AAN9AHT7</accession>
<gene>
    <name evidence="1" type="ORF">V1264_021284</name>
</gene>
<sequence>MREFTFSQRAYENLILCRSLRCLYVVDSHRERLVHRLQRAPDSVFTETLTNFTGAGFTPDDRLVVASRHTHLFVWNTSSGQPVRVLQAALSPLVKLFVSATNKAVTLLQDNTLQVGFGITRDGG</sequence>
<name>A0AAN9AHT7_9CAEN</name>
<evidence type="ECO:0000313" key="2">
    <source>
        <dbReference type="Proteomes" id="UP001374579"/>
    </source>
</evidence>
<protein>
    <submittedName>
        <fullName evidence="1">Uncharacterized protein</fullName>
    </submittedName>
</protein>
<dbReference type="Gene3D" id="2.130.10.10">
    <property type="entry name" value="YVTN repeat-like/Quinoprotein amine dehydrogenase"/>
    <property type="match status" value="1"/>
</dbReference>